<dbReference type="InterPro" id="IPR006311">
    <property type="entry name" value="TAT_signal"/>
</dbReference>
<dbReference type="GO" id="GO:0042626">
    <property type="term" value="F:ATPase-coupled transmembrane transporter activity"/>
    <property type="evidence" value="ECO:0007669"/>
    <property type="project" value="InterPro"/>
</dbReference>
<feature type="domain" description="Solute-binding protein family 3/N-terminal" evidence="6">
    <location>
        <begin position="68"/>
        <end position="280"/>
    </location>
</feature>
<name>F8GSP2_CUPNN</name>
<dbReference type="Proteomes" id="UP000006798">
    <property type="component" value="Chromosome 2"/>
</dbReference>
<proteinExistence type="inferred from homology"/>
<dbReference type="CDD" id="cd13558">
    <property type="entry name" value="PBP2_SsuA_like_2"/>
    <property type="match status" value="1"/>
</dbReference>
<dbReference type="GO" id="GO:0016020">
    <property type="term" value="C:membrane"/>
    <property type="evidence" value="ECO:0007669"/>
    <property type="project" value="InterPro"/>
</dbReference>
<comment type="similarity">
    <text evidence="1">Belongs to the bacterial solute-binding protein SsuA/TauA family.</text>
</comment>
<evidence type="ECO:0000256" key="1">
    <source>
        <dbReference type="ARBA" id="ARBA00010742"/>
    </source>
</evidence>
<dbReference type="FunFam" id="3.40.190.10:FF:000050">
    <property type="entry name" value="Sulfonate ABC transporter substrate-binding protein"/>
    <property type="match status" value="1"/>
</dbReference>
<dbReference type="InterPro" id="IPR001638">
    <property type="entry name" value="Solute-binding_3/MltF_N"/>
</dbReference>
<dbReference type="SUPFAM" id="SSF53850">
    <property type="entry name" value="Periplasmic binding protein-like II"/>
    <property type="match status" value="1"/>
</dbReference>
<evidence type="ECO:0000259" key="6">
    <source>
        <dbReference type="SMART" id="SM00062"/>
    </source>
</evidence>
<dbReference type="PROSITE" id="PS51318">
    <property type="entry name" value="TAT"/>
    <property type="match status" value="1"/>
</dbReference>
<dbReference type="InterPro" id="IPR019546">
    <property type="entry name" value="TAT_signal_bac_arc"/>
</dbReference>
<dbReference type="NCBIfam" id="TIGR01728">
    <property type="entry name" value="SsuA_fam"/>
    <property type="match status" value="1"/>
</dbReference>
<dbReference type="PANTHER" id="PTHR30024">
    <property type="entry name" value="ALIPHATIC SULFONATES-BINDING PROTEIN-RELATED"/>
    <property type="match status" value="1"/>
</dbReference>
<dbReference type="PANTHER" id="PTHR30024:SF48">
    <property type="entry name" value="ABC TRANSPORTER SUBSTRATE-BINDING PROTEIN"/>
    <property type="match status" value="1"/>
</dbReference>
<accession>F8GSP2</accession>
<keyword evidence="2" id="KW-0813">Transport</keyword>
<protein>
    <recommendedName>
        <fullName evidence="5">Putative aliphatic sulfonates-binding protein</fullName>
    </recommendedName>
</protein>
<evidence type="ECO:0000256" key="2">
    <source>
        <dbReference type="ARBA" id="ARBA00022448"/>
    </source>
</evidence>
<keyword evidence="3" id="KW-0732">Signal</keyword>
<evidence type="ECO:0000313" key="8">
    <source>
        <dbReference type="Proteomes" id="UP000006798"/>
    </source>
</evidence>
<dbReference type="Gene3D" id="3.40.190.10">
    <property type="entry name" value="Periplasmic binding protein-like II"/>
    <property type="match status" value="2"/>
</dbReference>
<evidence type="ECO:0000256" key="5">
    <source>
        <dbReference type="ARBA" id="ARBA00070228"/>
    </source>
</evidence>
<organism evidence="7 8">
    <name type="scientific">Cupriavidus necator (strain ATCC 43291 / DSM 13513 / CCUG 52238 / LMG 8453 / N-1)</name>
    <name type="common">Ralstonia eutropha</name>
    <dbReference type="NCBI Taxonomy" id="1042878"/>
    <lineage>
        <taxon>Bacteria</taxon>
        <taxon>Pseudomonadati</taxon>
        <taxon>Pseudomonadota</taxon>
        <taxon>Betaproteobacteria</taxon>
        <taxon>Burkholderiales</taxon>
        <taxon>Burkholderiaceae</taxon>
        <taxon>Cupriavidus</taxon>
    </lineage>
</organism>
<dbReference type="Pfam" id="PF13379">
    <property type="entry name" value="NMT1_2"/>
    <property type="match status" value="1"/>
</dbReference>
<evidence type="ECO:0000256" key="3">
    <source>
        <dbReference type="ARBA" id="ARBA00022729"/>
    </source>
</evidence>
<gene>
    <name evidence="7" type="primary">ssuA1</name>
    <name evidence="7" type="ordered locus">CNE_2c08400</name>
</gene>
<sequence>MECRISSLVFARCARTFVGFHLPANAMTASRRQFLRQGAAATAALASGPILSFTTFATSSAQAQGRPVLKAGDQKGGLRALLESANALEGLGYDIQWTEFPAAAPLAEALNAGAVDSGPIGDAPAIFALAAGTRIKLIGANRSDPYGTAILVRPDSPLRQAADLKGKSIGTNRGSIGHLVTLKALESAGLKPEDANLRFLPPADAKLALSSGSVDAWATWEPYTAMVETSGHARVLVSGRGLWSGLSYLAATDAALAAKRVVLQDFLRRVVRAQQWSYQHVPEFSAALARIIGIPPQAARLQFERRHTQWRSIDAELLAEQQRTADFYQKVGLLKQRLDVRQTFDSGFSLTA</sequence>
<dbReference type="EMBL" id="CP002878">
    <property type="protein sequence ID" value="AEI79811.1"/>
    <property type="molecule type" value="Genomic_DNA"/>
</dbReference>
<dbReference type="KEGG" id="cnc:CNE_2c08400"/>
<dbReference type="AlphaFoldDB" id="F8GSP2"/>
<evidence type="ECO:0000313" key="7">
    <source>
        <dbReference type="EMBL" id="AEI79811.1"/>
    </source>
</evidence>
<reference evidence="7 8" key="1">
    <citation type="journal article" date="2011" name="J. Bacteriol.">
        <title>Complete genome sequence of the type strain Cupriavidus necator N-1.</title>
        <authorList>
            <person name="Poehlein A."/>
            <person name="Kusian B."/>
            <person name="Friedrich B."/>
            <person name="Daniel R."/>
            <person name="Bowien B."/>
        </authorList>
    </citation>
    <scope>NUCLEOTIDE SEQUENCE [LARGE SCALE GENOMIC DNA]</scope>
    <source>
        <strain evidence="8">ATCC 43291 / DSM 13513 / CCUG 52238 / LMG 8453 / N-1</strain>
    </source>
</reference>
<dbReference type="InterPro" id="IPR010067">
    <property type="entry name" value="ABC_SsuA_sub-bd"/>
</dbReference>
<dbReference type="HOGENOM" id="CLU_028871_2_1_4"/>
<dbReference type="SMART" id="SM00062">
    <property type="entry name" value="PBPb"/>
    <property type="match status" value="1"/>
</dbReference>
<evidence type="ECO:0000256" key="4">
    <source>
        <dbReference type="ARBA" id="ARBA00055538"/>
    </source>
</evidence>
<dbReference type="NCBIfam" id="TIGR01409">
    <property type="entry name" value="TAT_signal_seq"/>
    <property type="match status" value="1"/>
</dbReference>
<comment type="function">
    <text evidence="4">Part of a binding-protein-dependent transport system for aliphatic sulfonates. Putative binding protein.</text>
</comment>